<dbReference type="InterPro" id="IPR001357">
    <property type="entry name" value="BRCT_dom"/>
</dbReference>
<reference evidence="2 3" key="1">
    <citation type="journal article" date="2013" name="Genome Biol.">
        <title>Genomic analysis reveals key aspects of prokaryotic symbiosis in the phototrophic consortium "Chlorochromatium aggregatum".</title>
        <authorList>
            <person name="Liu Z."/>
            <person name="Muller J."/>
            <person name="Li T."/>
            <person name="Alvey R.M."/>
            <person name="Vogl K."/>
            <person name="Frigaard N.U."/>
            <person name="Rockwell N.C."/>
            <person name="Boyd E.S."/>
            <person name="Tomsho L.P."/>
            <person name="Schuster S.C."/>
            <person name="Henke P."/>
            <person name="Rohde M."/>
            <person name="Overmann J."/>
            <person name="Bryant D.A."/>
        </authorList>
    </citation>
    <scope>NUCLEOTIDE SEQUENCE [LARGE SCALE GENOMIC DNA]</scope>
    <source>
        <strain evidence="2">CR</strain>
    </source>
</reference>
<evidence type="ECO:0000313" key="3">
    <source>
        <dbReference type="Proteomes" id="UP000017184"/>
    </source>
</evidence>
<proteinExistence type="predicted"/>
<dbReference type="HOGENOM" id="CLU_1400270_0_0_4"/>
<gene>
    <name evidence="2" type="ORF">Cenrod_2367</name>
</gene>
<dbReference type="KEGG" id="cbx:Cenrod_2367"/>
<dbReference type="AlphaFoldDB" id="U5NA61"/>
<feature type="domain" description="BRCT" evidence="1">
    <location>
        <begin position="128"/>
        <end position="191"/>
    </location>
</feature>
<dbReference type="Gene3D" id="3.40.50.10190">
    <property type="entry name" value="BRCT domain"/>
    <property type="match status" value="1"/>
</dbReference>
<evidence type="ECO:0000313" key="2">
    <source>
        <dbReference type="EMBL" id="AGX88426.1"/>
    </source>
</evidence>
<protein>
    <recommendedName>
        <fullName evidence="1">BRCT domain-containing protein</fullName>
    </recommendedName>
</protein>
<organism evidence="2 3">
    <name type="scientific">Candidatus Symbiobacter mobilis CR</name>
    <dbReference type="NCBI Taxonomy" id="946483"/>
    <lineage>
        <taxon>Bacteria</taxon>
        <taxon>Pseudomonadati</taxon>
        <taxon>Pseudomonadota</taxon>
        <taxon>Betaproteobacteria</taxon>
        <taxon>Burkholderiales</taxon>
        <taxon>Comamonadaceae</taxon>
    </lineage>
</organism>
<keyword evidence="3" id="KW-1185">Reference proteome</keyword>
<dbReference type="EMBL" id="CP004885">
    <property type="protein sequence ID" value="AGX88426.1"/>
    <property type="molecule type" value="Genomic_DNA"/>
</dbReference>
<dbReference type="InterPro" id="IPR036420">
    <property type="entry name" value="BRCT_dom_sf"/>
</dbReference>
<dbReference type="OrthoDB" id="9759736at2"/>
<sequence>MSKFKITCDENGQFYVNDKPVDRRGYGWRQEANGSWYYSKEGNVIDRLAQAIENLELNQDRIDSCYSFLEKQSLWEEIKRKRGVGNYYRDPAAACWNAIERFSDEQSVNKDGSWYGNTICFTGQMYDQSGNKLERKEARRIANNVGFVWLDNVTNGCVFLVTGEYKELTNKTKKALEYGTSIISPQEFWKMMNV</sequence>
<dbReference type="SUPFAM" id="SSF52113">
    <property type="entry name" value="BRCT domain"/>
    <property type="match status" value="1"/>
</dbReference>
<dbReference type="Proteomes" id="UP000017184">
    <property type="component" value="Chromosome"/>
</dbReference>
<accession>U5NA61</accession>
<name>U5NA61_9BURK</name>
<dbReference type="RefSeq" id="WP_022776079.1">
    <property type="nucleotide sequence ID" value="NC_022576.1"/>
</dbReference>
<dbReference type="Pfam" id="PF00533">
    <property type="entry name" value="BRCT"/>
    <property type="match status" value="1"/>
</dbReference>
<evidence type="ECO:0000259" key="1">
    <source>
        <dbReference type="Pfam" id="PF00533"/>
    </source>
</evidence>
<dbReference type="STRING" id="946483.Cenrod_2367"/>